<keyword evidence="4" id="KW-1185">Reference proteome</keyword>
<keyword evidence="1" id="KW-1133">Transmembrane helix</keyword>
<dbReference type="EMBL" id="MSCN01000001">
    <property type="protein sequence ID" value="PQJ79580.1"/>
    <property type="molecule type" value="Genomic_DNA"/>
</dbReference>
<comment type="caution">
    <text evidence="3">The sequence shown here is derived from an EMBL/GenBank/DDBJ whole genome shotgun (WGS) entry which is preliminary data.</text>
</comment>
<proteinExistence type="predicted"/>
<dbReference type="InterPro" id="IPR012368">
    <property type="entry name" value="OxRdtase_Mopterin-bd_su_IorB"/>
</dbReference>
<name>A0A2S7WPP5_9FLAO</name>
<dbReference type="PANTHER" id="PTHR47495:SF2">
    <property type="entry name" value="ALDEHYDE DEHYDROGENASE"/>
    <property type="match status" value="1"/>
</dbReference>
<dbReference type="RefSeq" id="WP_105016175.1">
    <property type="nucleotide sequence ID" value="NZ_MSCN01000001.1"/>
</dbReference>
<sequence>MAKKKISRRKFLVRGGLGTLGVLALGTYVFRNPIRREIIDFADSFVSPYSGTGTEPNLWFEITKDNTVILHSPKVEMGQGTFTGLAQIAADELDIDINQIQVIAASTASGIVDGLGTGGSLSVASMWMPLREMAATIRKMITIEAAKKLEIPVENLSTQNGIVSGNGTKITYAKAVENVTEWEIPDTPKLKPVADYKLVGKPVARIDLKAKVFGDPIFGMDAEMEDMLHAVVIRPEHIGATYKSANFNKAAQMPGVVKVVQIEDWIGVVAKTYAQALAAKMEVDVEWNIPKKWTEQEIRALISVGNGNEVLVQKEGDNLDDDDKEFLEIEFKSPMGAHAQIEPNGAVASYKDGKVTVILSTQVVGITQNQISKALDIDTKNINIIPTYLGGGFGRRLNTKHAIKAVQLSKEVGQPVKYFFTRKEEFQNDMFRPPTHHIMKGKLNEKGQISNLEHHFASGNVAIDSALLPDIANTILGADFGAIRGGSIHYSAIENIRAVQWHKTLPFATSWWRSLGLLANTFAIESFVDELALKGNQNPIELRLSQIKDNEEGIRLKNVIKKAQKEASYSDEVVNGKAMGFACSTDTGTPCAQIVEVSIIDNQIKVHKVTCVMDCGIAVNPDQVKAQCEGAMIMAMSAAMHEKMYIDDGQLQPTIYGPYDMALLKHAPKEINIHLIQGVDKPLPVGEPPLGPIAAAIANAVRRITGKRLTEMPLKLS</sequence>
<dbReference type="Pfam" id="PF20256">
    <property type="entry name" value="MoCoBD_2"/>
    <property type="match status" value="2"/>
</dbReference>
<feature type="domain" description="Aldehyde oxidase/xanthine dehydrogenase a/b hammerhead" evidence="2">
    <location>
        <begin position="213"/>
        <end position="291"/>
    </location>
</feature>
<dbReference type="Gene3D" id="3.90.1170.50">
    <property type="entry name" value="Aldehyde oxidase/xanthine dehydrogenase, a/b hammerhead"/>
    <property type="match status" value="1"/>
</dbReference>
<dbReference type="InterPro" id="IPR008274">
    <property type="entry name" value="AldOxase/xan_DH_MoCoBD1"/>
</dbReference>
<dbReference type="PIRSF" id="PIRSF036389">
    <property type="entry name" value="IOR_B"/>
    <property type="match status" value="1"/>
</dbReference>
<evidence type="ECO:0000313" key="3">
    <source>
        <dbReference type="EMBL" id="PQJ79580.1"/>
    </source>
</evidence>
<dbReference type="InterPro" id="IPR000674">
    <property type="entry name" value="Ald_Oxase/Xan_DH_a/b"/>
</dbReference>
<evidence type="ECO:0000313" key="4">
    <source>
        <dbReference type="Proteomes" id="UP000238882"/>
    </source>
</evidence>
<dbReference type="Proteomes" id="UP000238882">
    <property type="component" value="Unassembled WGS sequence"/>
</dbReference>
<accession>A0A2S7WPP5</accession>
<dbReference type="SMART" id="SM01008">
    <property type="entry name" value="Ald_Xan_dh_C"/>
    <property type="match status" value="1"/>
</dbReference>
<dbReference type="Pfam" id="PF02738">
    <property type="entry name" value="MoCoBD_1"/>
    <property type="match status" value="1"/>
</dbReference>
<evidence type="ECO:0000259" key="2">
    <source>
        <dbReference type="SMART" id="SM01008"/>
    </source>
</evidence>
<dbReference type="PANTHER" id="PTHR47495">
    <property type="entry name" value="ALDEHYDE DEHYDROGENASE"/>
    <property type="match status" value="1"/>
</dbReference>
<gene>
    <name evidence="3" type="ORF">BTO18_10530</name>
</gene>
<dbReference type="SUPFAM" id="SSF56003">
    <property type="entry name" value="Molybdenum cofactor-binding domain"/>
    <property type="match status" value="2"/>
</dbReference>
<feature type="transmembrane region" description="Helical" evidence="1">
    <location>
        <begin position="12"/>
        <end position="30"/>
    </location>
</feature>
<keyword evidence="1" id="KW-0812">Transmembrane</keyword>
<dbReference type="GO" id="GO:0016491">
    <property type="term" value="F:oxidoreductase activity"/>
    <property type="evidence" value="ECO:0007669"/>
    <property type="project" value="InterPro"/>
</dbReference>
<evidence type="ECO:0000256" key="1">
    <source>
        <dbReference type="SAM" id="Phobius"/>
    </source>
</evidence>
<dbReference type="InterPro" id="IPR046867">
    <property type="entry name" value="AldOxase/xan_DH_MoCoBD2"/>
</dbReference>
<dbReference type="OrthoDB" id="9767994at2"/>
<dbReference type="Gene3D" id="3.30.365.10">
    <property type="entry name" value="Aldehyde oxidase/xanthine dehydrogenase, molybdopterin binding domain"/>
    <property type="match status" value="4"/>
</dbReference>
<protein>
    <submittedName>
        <fullName evidence="3">Xanthine dehydrogenase</fullName>
    </submittedName>
</protein>
<keyword evidence="1" id="KW-0472">Membrane</keyword>
<dbReference type="InterPro" id="IPR037165">
    <property type="entry name" value="AldOxase/xan_DH_Mopterin-bd_sf"/>
</dbReference>
<dbReference type="AlphaFoldDB" id="A0A2S7WPP5"/>
<organism evidence="3 4">
    <name type="scientific">Polaribacter porphyrae</name>
    <dbReference type="NCBI Taxonomy" id="1137780"/>
    <lineage>
        <taxon>Bacteria</taxon>
        <taxon>Pseudomonadati</taxon>
        <taxon>Bacteroidota</taxon>
        <taxon>Flavobacteriia</taxon>
        <taxon>Flavobacteriales</taxon>
        <taxon>Flavobacteriaceae</taxon>
    </lineage>
</organism>
<reference evidence="3 4" key="1">
    <citation type="submission" date="2016-12" db="EMBL/GenBank/DDBJ databases">
        <title>Trade-off between light-utilization and light-protection in marine flavobacteria.</title>
        <authorList>
            <person name="Kumagai Y."/>
            <person name="Yoshizawa S."/>
            <person name="Kogure K."/>
            <person name="Iwasaki W."/>
        </authorList>
    </citation>
    <scope>NUCLEOTIDE SEQUENCE [LARGE SCALE GENOMIC DNA]</scope>
    <source>
        <strain evidence="3 4">NBRC 108759</strain>
    </source>
</reference>
<dbReference type="InterPro" id="IPR052516">
    <property type="entry name" value="N-heterocyclic_Hydroxylase"/>
</dbReference>